<organism evidence="2 3">
    <name type="scientific">Paragonimus westermani</name>
    <dbReference type="NCBI Taxonomy" id="34504"/>
    <lineage>
        <taxon>Eukaryota</taxon>
        <taxon>Metazoa</taxon>
        <taxon>Spiralia</taxon>
        <taxon>Lophotrochozoa</taxon>
        <taxon>Platyhelminthes</taxon>
        <taxon>Trematoda</taxon>
        <taxon>Digenea</taxon>
        <taxon>Plagiorchiida</taxon>
        <taxon>Troglotremata</taxon>
        <taxon>Troglotrematidae</taxon>
        <taxon>Paragonimus</taxon>
    </lineage>
</organism>
<proteinExistence type="predicted"/>
<feature type="chain" id="PRO_5035734999" evidence="1">
    <location>
        <begin position="23"/>
        <end position="71"/>
    </location>
</feature>
<name>A0A8T0DE39_9TREM</name>
<keyword evidence="1" id="KW-0732">Signal</keyword>
<feature type="signal peptide" evidence="1">
    <location>
        <begin position="1"/>
        <end position="22"/>
    </location>
</feature>
<accession>A0A8T0DE39</accession>
<evidence type="ECO:0000256" key="1">
    <source>
        <dbReference type="SAM" id="SignalP"/>
    </source>
</evidence>
<comment type="caution">
    <text evidence="2">The sequence shown here is derived from an EMBL/GenBank/DDBJ whole genome shotgun (WGS) entry which is preliminary data.</text>
</comment>
<dbReference type="OrthoDB" id="6279484at2759"/>
<dbReference type="EMBL" id="JTDF01007277">
    <property type="protein sequence ID" value="KAF8565128.1"/>
    <property type="molecule type" value="Genomic_DNA"/>
</dbReference>
<dbReference type="AlphaFoldDB" id="A0A8T0DE39"/>
<sequence length="71" mass="8287">MYLRLFVLSCLLLAFCTITAEAKEDKGDCVGSGQPCKSKDQCCKGLYCDKHKKKCRKYKNDSHDYYDYYDH</sequence>
<protein>
    <submittedName>
        <fullName evidence="2">Uncharacterized protein</fullName>
    </submittedName>
</protein>
<dbReference type="Proteomes" id="UP000699462">
    <property type="component" value="Unassembled WGS sequence"/>
</dbReference>
<keyword evidence="3" id="KW-1185">Reference proteome</keyword>
<reference evidence="2 3" key="1">
    <citation type="submission" date="2019-07" db="EMBL/GenBank/DDBJ databases">
        <title>Annotation for the trematode Paragonimus westermani.</title>
        <authorList>
            <person name="Choi Y.-J."/>
        </authorList>
    </citation>
    <scope>NUCLEOTIDE SEQUENCE [LARGE SCALE GENOMIC DNA]</scope>
    <source>
        <strain evidence="2">180907_Pwestermani</strain>
    </source>
</reference>
<evidence type="ECO:0000313" key="3">
    <source>
        <dbReference type="Proteomes" id="UP000699462"/>
    </source>
</evidence>
<gene>
    <name evidence="2" type="ORF">P879_08348</name>
</gene>
<evidence type="ECO:0000313" key="2">
    <source>
        <dbReference type="EMBL" id="KAF8565128.1"/>
    </source>
</evidence>